<dbReference type="Pfam" id="PF19444">
    <property type="entry name" value="MTP_lip_bd"/>
    <property type="match status" value="1"/>
</dbReference>
<evidence type="ECO:0000313" key="8">
    <source>
        <dbReference type="Proteomes" id="UP000274131"/>
    </source>
</evidence>
<comment type="subcellular location">
    <subcellularLocation>
        <location evidence="1">Endoplasmic reticulum</location>
    </subcellularLocation>
</comment>
<dbReference type="InterPro" id="IPR045811">
    <property type="entry name" value="MTP_lip-bd"/>
</dbReference>
<evidence type="ECO:0000256" key="4">
    <source>
        <dbReference type="ARBA" id="ARBA00022824"/>
    </source>
</evidence>
<proteinExistence type="predicted"/>
<dbReference type="GO" id="GO:0005783">
    <property type="term" value="C:endoplasmic reticulum"/>
    <property type="evidence" value="ECO:0007669"/>
    <property type="project" value="UniProtKB-SubCell"/>
</dbReference>
<keyword evidence="3" id="KW-0732">Signal</keyword>
<dbReference type="PANTHER" id="PTHR13024">
    <property type="entry name" value="MICROSOMAL TRIGLYCERIDE TRANSFER PROTEIN, LARGE SUBUNIT"/>
    <property type="match status" value="1"/>
</dbReference>
<dbReference type="PANTHER" id="PTHR13024:SF0">
    <property type="entry name" value="MICROSOMAL TRIACYLGLYCEROL TRANSFER PROTEIN"/>
    <property type="match status" value="1"/>
</dbReference>
<dbReference type="GO" id="GO:0005794">
    <property type="term" value="C:Golgi apparatus"/>
    <property type="evidence" value="ECO:0007669"/>
    <property type="project" value="TreeGrafter"/>
</dbReference>
<dbReference type="GO" id="GO:0042157">
    <property type="term" value="P:lipoprotein metabolic process"/>
    <property type="evidence" value="ECO:0007669"/>
    <property type="project" value="TreeGrafter"/>
</dbReference>
<organism evidence="9">
    <name type="scientific">Enterobius vermicularis</name>
    <name type="common">Human pinworm</name>
    <dbReference type="NCBI Taxonomy" id="51028"/>
    <lineage>
        <taxon>Eukaryota</taxon>
        <taxon>Metazoa</taxon>
        <taxon>Ecdysozoa</taxon>
        <taxon>Nematoda</taxon>
        <taxon>Chromadorea</taxon>
        <taxon>Rhabditida</taxon>
        <taxon>Spirurina</taxon>
        <taxon>Oxyuridomorpha</taxon>
        <taxon>Oxyuroidea</taxon>
        <taxon>Oxyuridae</taxon>
        <taxon>Enterobius</taxon>
    </lineage>
</organism>
<dbReference type="Proteomes" id="UP000274131">
    <property type="component" value="Unassembled WGS sequence"/>
</dbReference>
<keyword evidence="2" id="KW-0813">Transport</keyword>
<dbReference type="InterPro" id="IPR039988">
    <property type="entry name" value="MTTP"/>
</dbReference>
<evidence type="ECO:0000313" key="7">
    <source>
        <dbReference type="EMBL" id="VDD96696.1"/>
    </source>
</evidence>
<dbReference type="EMBL" id="UXUI01012079">
    <property type="protein sequence ID" value="VDD96696.1"/>
    <property type="molecule type" value="Genomic_DNA"/>
</dbReference>
<gene>
    <name evidence="7" type="ORF">EVEC_LOCUS11447</name>
</gene>
<sequence length="257" mass="28378">MFNYQPFKRSHLALFKVSAKQQNQISIDTEGLDSVIGSSSDTDDKNADEEIHRSSTNPEASAQLLLFANRQPPVKLFNSYSQLMSAVWNANGEPFNAYETNIVFRQYHTAVPLLSGLVAKIQFGGAVNLNLNGSVYVSLWNRNAQASLIANVSASLEGSIKLSSAQLQLGETAFRTGMTGSVTTDLHVDFAQEPYLFCTVVGQGPLQTSHLFSRSVYQKHPSKRLRWSRTEQPYCYALNDATTKMCSLLPSNQDGEV</sequence>
<feature type="domain" description="MTP large subunit lipid-binding" evidence="6">
    <location>
        <begin position="8"/>
        <end position="224"/>
    </location>
</feature>
<accession>A0A0N4VMP9</accession>
<keyword evidence="4" id="KW-0256">Endoplasmic reticulum</keyword>
<evidence type="ECO:0000256" key="3">
    <source>
        <dbReference type="ARBA" id="ARBA00022729"/>
    </source>
</evidence>
<evidence type="ECO:0000256" key="2">
    <source>
        <dbReference type="ARBA" id="ARBA00022448"/>
    </source>
</evidence>
<evidence type="ECO:0000256" key="5">
    <source>
        <dbReference type="SAM" id="MobiDB-lite"/>
    </source>
</evidence>
<dbReference type="GO" id="GO:0016323">
    <property type="term" value="C:basolateral plasma membrane"/>
    <property type="evidence" value="ECO:0007669"/>
    <property type="project" value="TreeGrafter"/>
</dbReference>
<dbReference type="WBParaSite" id="EVEC_0001222601-mRNA-1">
    <property type="protein sequence ID" value="EVEC_0001222601-mRNA-1"/>
    <property type="gene ID" value="EVEC_0001222601"/>
</dbReference>
<protein>
    <submittedName>
        <fullName evidence="9">MTP_lip_bd domain-containing protein</fullName>
    </submittedName>
</protein>
<dbReference type="AlphaFoldDB" id="A0A0N4VMP9"/>
<reference evidence="7 8" key="2">
    <citation type="submission" date="2018-10" db="EMBL/GenBank/DDBJ databases">
        <authorList>
            <consortium name="Pathogen Informatics"/>
        </authorList>
    </citation>
    <scope>NUCLEOTIDE SEQUENCE [LARGE SCALE GENOMIC DNA]</scope>
</reference>
<feature type="region of interest" description="Disordered" evidence="5">
    <location>
        <begin position="36"/>
        <end position="57"/>
    </location>
</feature>
<feature type="compositionally biased region" description="Basic and acidic residues" evidence="5">
    <location>
        <begin position="42"/>
        <end position="53"/>
    </location>
</feature>
<dbReference type="STRING" id="51028.A0A0N4VMP9"/>
<dbReference type="GO" id="GO:0005548">
    <property type="term" value="F:phospholipid transporter activity"/>
    <property type="evidence" value="ECO:0007669"/>
    <property type="project" value="InterPro"/>
</dbReference>
<keyword evidence="8" id="KW-1185">Reference proteome</keyword>
<evidence type="ECO:0000256" key="1">
    <source>
        <dbReference type="ARBA" id="ARBA00004240"/>
    </source>
</evidence>
<evidence type="ECO:0000313" key="9">
    <source>
        <dbReference type="WBParaSite" id="EVEC_0001222601-mRNA-1"/>
    </source>
</evidence>
<dbReference type="GO" id="GO:0008289">
    <property type="term" value="F:lipid binding"/>
    <property type="evidence" value="ECO:0007669"/>
    <property type="project" value="InterPro"/>
</dbReference>
<dbReference type="OrthoDB" id="5865932at2759"/>
<name>A0A0N4VMP9_ENTVE</name>
<evidence type="ECO:0000259" key="6">
    <source>
        <dbReference type="Pfam" id="PF19444"/>
    </source>
</evidence>
<reference evidence="9" key="1">
    <citation type="submission" date="2017-02" db="UniProtKB">
        <authorList>
            <consortium name="WormBaseParasite"/>
        </authorList>
    </citation>
    <scope>IDENTIFICATION</scope>
</reference>